<sequence>MVLEMQMQLKTMNEATLHFRAEDAKRRTMHNNSGTVRRPLYGAIDRNLADGNGTGGQSALILLCGESILDSGQAVPPLPRDPLQPVIARLPKYQDCDLVLQ</sequence>
<protein>
    <submittedName>
        <fullName evidence="1">Uncharacterized protein</fullName>
    </submittedName>
</protein>
<evidence type="ECO:0000313" key="1">
    <source>
        <dbReference type="EMBL" id="KAJ1095788.1"/>
    </source>
</evidence>
<organism evidence="1 2">
    <name type="scientific">Pleurodeles waltl</name>
    <name type="common">Iberian ribbed newt</name>
    <dbReference type="NCBI Taxonomy" id="8319"/>
    <lineage>
        <taxon>Eukaryota</taxon>
        <taxon>Metazoa</taxon>
        <taxon>Chordata</taxon>
        <taxon>Craniata</taxon>
        <taxon>Vertebrata</taxon>
        <taxon>Euteleostomi</taxon>
        <taxon>Amphibia</taxon>
        <taxon>Batrachia</taxon>
        <taxon>Caudata</taxon>
        <taxon>Salamandroidea</taxon>
        <taxon>Salamandridae</taxon>
        <taxon>Pleurodelinae</taxon>
        <taxon>Pleurodeles</taxon>
    </lineage>
</organism>
<evidence type="ECO:0000313" key="2">
    <source>
        <dbReference type="Proteomes" id="UP001066276"/>
    </source>
</evidence>
<comment type="caution">
    <text evidence="1">The sequence shown here is derived from an EMBL/GenBank/DDBJ whole genome shotgun (WGS) entry which is preliminary data.</text>
</comment>
<dbReference type="EMBL" id="JANPWB010000014">
    <property type="protein sequence ID" value="KAJ1095788.1"/>
    <property type="molecule type" value="Genomic_DNA"/>
</dbReference>
<proteinExistence type="predicted"/>
<accession>A0AAV7M3V5</accession>
<reference evidence="1" key="1">
    <citation type="journal article" date="2022" name="bioRxiv">
        <title>Sequencing and chromosome-scale assembly of the giantPleurodeles waltlgenome.</title>
        <authorList>
            <person name="Brown T."/>
            <person name="Elewa A."/>
            <person name="Iarovenko S."/>
            <person name="Subramanian E."/>
            <person name="Araus A.J."/>
            <person name="Petzold A."/>
            <person name="Susuki M."/>
            <person name="Suzuki K.-i.T."/>
            <person name="Hayashi T."/>
            <person name="Toyoda A."/>
            <person name="Oliveira C."/>
            <person name="Osipova E."/>
            <person name="Leigh N.D."/>
            <person name="Simon A."/>
            <person name="Yun M.H."/>
        </authorList>
    </citation>
    <scope>NUCLEOTIDE SEQUENCE</scope>
    <source>
        <strain evidence="1">20211129_DDA</strain>
        <tissue evidence="1">Liver</tissue>
    </source>
</reference>
<gene>
    <name evidence="1" type="ORF">NDU88_000944</name>
</gene>
<keyword evidence="2" id="KW-1185">Reference proteome</keyword>
<dbReference type="AlphaFoldDB" id="A0AAV7M3V5"/>
<name>A0AAV7M3V5_PLEWA</name>
<dbReference type="Proteomes" id="UP001066276">
    <property type="component" value="Chromosome 10"/>
</dbReference>